<evidence type="ECO:0000313" key="1">
    <source>
        <dbReference type="EMBL" id="CAG8450623.1"/>
    </source>
</evidence>
<proteinExistence type="predicted"/>
<gene>
    <name evidence="1" type="ORF">DERYTH_LOCUS494</name>
</gene>
<dbReference type="AlphaFoldDB" id="A0A9N8VI37"/>
<dbReference type="EMBL" id="CAJVPY010000112">
    <property type="protein sequence ID" value="CAG8450623.1"/>
    <property type="molecule type" value="Genomic_DNA"/>
</dbReference>
<protein>
    <submittedName>
        <fullName evidence="1">17090_t:CDS:1</fullName>
    </submittedName>
</protein>
<evidence type="ECO:0000313" key="2">
    <source>
        <dbReference type="Proteomes" id="UP000789405"/>
    </source>
</evidence>
<organism evidence="1 2">
    <name type="scientific">Dentiscutata erythropus</name>
    <dbReference type="NCBI Taxonomy" id="1348616"/>
    <lineage>
        <taxon>Eukaryota</taxon>
        <taxon>Fungi</taxon>
        <taxon>Fungi incertae sedis</taxon>
        <taxon>Mucoromycota</taxon>
        <taxon>Glomeromycotina</taxon>
        <taxon>Glomeromycetes</taxon>
        <taxon>Diversisporales</taxon>
        <taxon>Gigasporaceae</taxon>
        <taxon>Dentiscutata</taxon>
    </lineage>
</organism>
<reference evidence="1" key="1">
    <citation type="submission" date="2021-06" db="EMBL/GenBank/DDBJ databases">
        <authorList>
            <person name="Kallberg Y."/>
            <person name="Tangrot J."/>
            <person name="Rosling A."/>
        </authorList>
    </citation>
    <scope>NUCLEOTIDE SEQUENCE</scope>
    <source>
        <strain evidence="1">MA453B</strain>
    </source>
</reference>
<dbReference type="OrthoDB" id="2379842at2759"/>
<accession>A0A9N8VI37</accession>
<comment type="caution">
    <text evidence="1">The sequence shown here is derived from an EMBL/GenBank/DDBJ whole genome shotgun (WGS) entry which is preliminary data.</text>
</comment>
<name>A0A9N8VI37_9GLOM</name>
<dbReference type="Proteomes" id="UP000789405">
    <property type="component" value="Unassembled WGS sequence"/>
</dbReference>
<keyword evidence="2" id="KW-1185">Reference proteome</keyword>
<sequence>MEPTNNKRIHGAKKNESNAVCSKKTKVMQKLDKNDVISHMSSTNDTNIDLCVPQKQFHYPKNDGNYGFRALAMAIFGDEEQVLSYTDLGIASQKYWFYSPECVQLTSDTFDAPVIVLAAESYSFMLLN</sequence>